<organism evidence="1 2">
    <name type="scientific">Sphingomonas psychrolutea</name>
    <dbReference type="NCBI Taxonomy" id="1259676"/>
    <lineage>
        <taxon>Bacteria</taxon>
        <taxon>Pseudomonadati</taxon>
        <taxon>Pseudomonadota</taxon>
        <taxon>Alphaproteobacteria</taxon>
        <taxon>Sphingomonadales</taxon>
        <taxon>Sphingomonadaceae</taxon>
        <taxon>Sphingomonas</taxon>
    </lineage>
</organism>
<dbReference type="EMBL" id="BMDW01000001">
    <property type="protein sequence ID" value="GGA34972.1"/>
    <property type="molecule type" value="Genomic_DNA"/>
</dbReference>
<evidence type="ECO:0000313" key="2">
    <source>
        <dbReference type="Proteomes" id="UP000618591"/>
    </source>
</evidence>
<gene>
    <name evidence="1" type="ORF">GCM10011395_01640</name>
</gene>
<accession>A0ABQ1G1W0</accession>
<protein>
    <recommendedName>
        <fullName evidence="3">DUF4160 domain-containing protein</fullName>
    </recommendedName>
</protein>
<dbReference type="Pfam" id="PF13711">
    <property type="entry name" value="DUF4160"/>
    <property type="match status" value="1"/>
</dbReference>
<evidence type="ECO:0008006" key="3">
    <source>
        <dbReference type="Google" id="ProtNLM"/>
    </source>
</evidence>
<name>A0ABQ1G1W0_9SPHN</name>
<dbReference type="InterPro" id="IPR025427">
    <property type="entry name" value="DUF4160"/>
</dbReference>
<comment type="caution">
    <text evidence="1">The sequence shown here is derived from an EMBL/GenBank/DDBJ whole genome shotgun (WGS) entry which is preliminary data.</text>
</comment>
<reference evidence="2" key="1">
    <citation type="journal article" date="2019" name="Int. J. Syst. Evol. Microbiol.">
        <title>The Global Catalogue of Microorganisms (GCM) 10K type strain sequencing project: providing services to taxonomists for standard genome sequencing and annotation.</title>
        <authorList>
            <consortium name="The Broad Institute Genomics Platform"/>
            <consortium name="The Broad Institute Genome Sequencing Center for Infectious Disease"/>
            <person name="Wu L."/>
            <person name="Ma J."/>
        </authorList>
    </citation>
    <scope>NUCLEOTIDE SEQUENCE [LARGE SCALE GENOMIC DNA]</scope>
    <source>
        <strain evidence="2">CGMCC 1.10106</strain>
    </source>
</reference>
<sequence>MPIISLFFGIVIRMYFDDHPPPHFHATYQGFEAFVAIETGEIVAGTLPKKAARIVRQWALDHQAELVANWQRGISLMPMEMIPGADLDD</sequence>
<keyword evidence="2" id="KW-1185">Reference proteome</keyword>
<proteinExistence type="predicted"/>
<evidence type="ECO:0000313" key="1">
    <source>
        <dbReference type="EMBL" id="GGA34972.1"/>
    </source>
</evidence>
<dbReference type="Proteomes" id="UP000618591">
    <property type="component" value="Unassembled WGS sequence"/>
</dbReference>